<organism evidence="3">
    <name type="scientific">Brachypodium distachyon</name>
    <name type="common">Purple false brome</name>
    <name type="synonym">Trachynia distachya</name>
    <dbReference type="NCBI Taxonomy" id="15368"/>
    <lineage>
        <taxon>Eukaryota</taxon>
        <taxon>Viridiplantae</taxon>
        <taxon>Streptophyta</taxon>
        <taxon>Embryophyta</taxon>
        <taxon>Tracheophyta</taxon>
        <taxon>Spermatophyta</taxon>
        <taxon>Magnoliopsida</taxon>
        <taxon>Liliopsida</taxon>
        <taxon>Poales</taxon>
        <taxon>Poaceae</taxon>
        <taxon>BOP clade</taxon>
        <taxon>Pooideae</taxon>
        <taxon>Stipodae</taxon>
        <taxon>Brachypodieae</taxon>
        <taxon>Brachypodium</taxon>
    </lineage>
</organism>
<evidence type="ECO:0000256" key="1">
    <source>
        <dbReference type="ARBA" id="ARBA00009431"/>
    </source>
</evidence>
<gene>
    <name evidence="2" type="ORF">BRADI_1g71720v3</name>
</gene>
<reference evidence="3" key="3">
    <citation type="submission" date="2018-08" db="UniProtKB">
        <authorList>
            <consortium name="EnsemblPlants"/>
        </authorList>
    </citation>
    <scope>IDENTIFICATION</scope>
    <source>
        <strain evidence="3">cv. Bd21</strain>
    </source>
</reference>
<dbReference type="InterPro" id="IPR001563">
    <property type="entry name" value="Peptidase_S10"/>
</dbReference>
<dbReference type="Pfam" id="PF00450">
    <property type="entry name" value="Peptidase_S10"/>
    <property type="match status" value="2"/>
</dbReference>
<dbReference type="EnsemblPlants" id="KQK23178">
    <property type="protein sequence ID" value="KQK23178"/>
    <property type="gene ID" value="BRADI_1g71720v3"/>
</dbReference>
<dbReference type="GO" id="GO:0006508">
    <property type="term" value="P:proteolysis"/>
    <property type="evidence" value="ECO:0007669"/>
    <property type="project" value="InterPro"/>
</dbReference>
<evidence type="ECO:0000313" key="2">
    <source>
        <dbReference type="EMBL" id="KQK23178.1"/>
    </source>
</evidence>
<dbReference type="Gramene" id="KQK23178">
    <property type="protein sequence ID" value="KQK23178"/>
    <property type="gene ID" value="BRADI_1g71720v3"/>
</dbReference>
<dbReference type="PRINTS" id="PR00724">
    <property type="entry name" value="CRBOXYPTASEC"/>
</dbReference>
<reference evidence="2" key="2">
    <citation type="submission" date="2017-06" db="EMBL/GenBank/DDBJ databases">
        <title>WGS assembly of Brachypodium distachyon.</title>
        <authorList>
            <consortium name="The International Brachypodium Initiative"/>
            <person name="Lucas S."/>
            <person name="Harmon-Smith M."/>
            <person name="Lail K."/>
            <person name="Tice H."/>
            <person name="Grimwood J."/>
            <person name="Bruce D."/>
            <person name="Barry K."/>
            <person name="Shu S."/>
            <person name="Lindquist E."/>
            <person name="Wang M."/>
            <person name="Pitluck S."/>
            <person name="Vogel J.P."/>
            <person name="Garvin D.F."/>
            <person name="Mockler T.C."/>
            <person name="Schmutz J."/>
            <person name="Rokhsar D."/>
            <person name="Bevan M.W."/>
        </authorList>
    </citation>
    <scope>NUCLEOTIDE SEQUENCE</scope>
    <source>
        <strain evidence="2">Bd21</strain>
    </source>
</reference>
<dbReference type="GO" id="GO:0004185">
    <property type="term" value="F:serine-type carboxypeptidase activity"/>
    <property type="evidence" value="ECO:0007669"/>
    <property type="project" value="InterPro"/>
</dbReference>
<dbReference type="SUPFAM" id="SSF53474">
    <property type="entry name" value="alpha/beta-Hydrolases"/>
    <property type="match status" value="1"/>
</dbReference>
<name>I1H8Q1_BRADI</name>
<dbReference type="HOGENOM" id="CLU_1246875_0_0_1"/>
<dbReference type="EMBL" id="CM000880">
    <property type="protein sequence ID" value="KQK23178.1"/>
    <property type="molecule type" value="Genomic_DNA"/>
</dbReference>
<keyword evidence="4" id="KW-1185">Reference proteome</keyword>
<dbReference type="InParanoid" id="I1H8Q1"/>
<dbReference type="OMA" id="SAYNIYA"/>
<dbReference type="Gene3D" id="3.40.50.1820">
    <property type="entry name" value="alpha/beta hydrolase"/>
    <property type="match status" value="1"/>
</dbReference>
<dbReference type="STRING" id="15368.I1H8Q1"/>
<evidence type="ECO:0000313" key="3">
    <source>
        <dbReference type="EnsemblPlants" id="KQK23178"/>
    </source>
</evidence>
<evidence type="ECO:0000313" key="4">
    <source>
        <dbReference type="Proteomes" id="UP000008810"/>
    </source>
</evidence>
<dbReference type="PANTHER" id="PTHR11802:SF83">
    <property type="entry name" value="CARBOXYPEPTIDASE"/>
    <property type="match status" value="1"/>
</dbReference>
<evidence type="ECO:0008006" key="5">
    <source>
        <dbReference type="Google" id="ProtNLM"/>
    </source>
</evidence>
<sequence>MGKLLFYYFVEAPANPAHKPLVLWLNGGKKAWPLLLWDWSVPGDWTLSCRHRQQDPLLKQIRLDHRRFATARLPFLQMPMGVGFSYEVYETMGDNITAADSLFFLLRWFDRFTEYKGRDFFIVGESCVGHYVPKLAAIGSGILEYAEEQAELYEYLWQRTFVSDSTHTMIAQHCKISDDPSTVCQTTRVMAYDNIGDISAYNIYASTCHDKKVTATDPKCMV</sequence>
<dbReference type="OrthoDB" id="443318at2759"/>
<dbReference type="Proteomes" id="UP000008810">
    <property type="component" value="Chromosome 1"/>
</dbReference>
<dbReference type="AlphaFoldDB" id="I1H8Q1"/>
<proteinExistence type="inferred from homology"/>
<dbReference type="InterPro" id="IPR029058">
    <property type="entry name" value="AB_hydrolase_fold"/>
</dbReference>
<protein>
    <recommendedName>
        <fullName evidence="5">Carboxypeptidase</fullName>
    </recommendedName>
</protein>
<dbReference type="eggNOG" id="KOG1282">
    <property type="taxonomic scope" value="Eukaryota"/>
</dbReference>
<dbReference type="PANTHER" id="PTHR11802">
    <property type="entry name" value="SERINE PROTEASE FAMILY S10 SERINE CARBOXYPEPTIDASE"/>
    <property type="match status" value="1"/>
</dbReference>
<accession>I1H8Q1</accession>
<reference evidence="2 3" key="1">
    <citation type="journal article" date="2010" name="Nature">
        <title>Genome sequencing and analysis of the model grass Brachypodium distachyon.</title>
        <authorList>
            <consortium name="International Brachypodium Initiative"/>
        </authorList>
    </citation>
    <scope>NUCLEOTIDE SEQUENCE [LARGE SCALE GENOMIC DNA]</scope>
    <source>
        <strain evidence="2 3">Bd21</strain>
    </source>
</reference>
<comment type="similarity">
    <text evidence="1">Belongs to the peptidase S10 family.</text>
</comment>